<comment type="catalytic activity">
    <reaction evidence="23 27">
        <text>DNA(n) + a 2'-deoxyribonucleoside 5'-triphosphate = DNA(n+1) + diphosphate</text>
        <dbReference type="Rhea" id="RHEA:22508"/>
        <dbReference type="Rhea" id="RHEA-COMP:17339"/>
        <dbReference type="Rhea" id="RHEA-COMP:17340"/>
        <dbReference type="ChEBI" id="CHEBI:33019"/>
        <dbReference type="ChEBI" id="CHEBI:61560"/>
        <dbReference type="ChEBI" id="CHEBI:173112"/>
        <dbReference type="EC" id="2.7.7.49"/>
    </reaction>
</comment>
<evidence type="ECO:0000256" key="22">
    <source>
        <dbReference type="ARBA" id="ARBA00023242"/>
    </source>
</evidence>
<dbReference type="InterPro" id="IPR036043">
    <property type="entry name" value="Phosphoglycerate_kinase_sf"/>
</dbReference>
<dbReference type="SMART" id="SM00975">
    <property type="entry name" value="Telomerase_RBD"/>
    <property type="match status" value="1"/>
</dbReference>
<organism evidence="30 31">
    <name type="scientific">Funneliformis caledonium</name>
    <dbReference type="NCBI Taxonomy" id="1117310"/>
    <lineage>
        <taxon>Eukaryota</taxon>
        <taxon>Fungi</taxon>
        <taxon>Fungi incertae sedis</taxon>
        <taxon>Mucoromycota</taxon>
        <taxon>Glomeromycotina</taxon>
        <taxon>Glomeromycetes</taxon>
        <taxon>Glomerales</taxon>
        <taxon>Glomeraceae</taxon>
        <taxon>Funneliformis</taxon>
    </lineage>
</organism>
<evidence type="ECO:0000256" key="16">
    <source>
        <dbReference type="ARBA" id="ARBA00022840"/>
    </source>
</evidence>
<dbReference type="GO" id="GO:0000333">
    <property type="term" value="C:telomerase catalytic core complex"/>
    <property type="evidence" value="ECO:0007669"/>
    <property type="project" value="TreeGrafter"/>
</dbReference>
<dbReference type="InterPro" id="IPR001576">
    <property type="entry name" value="Phosphoglycerate_kinase"/>
</dbReference>
<comment type="pathway">
    <text evidence="5">Carbohydrate degradation; glycolysis; pyruvate from D-glyceraldehyde 3-phosphate: step 2/5.</text>
</comment>
<dbReference type="Pfam" id="PF12009">
    <property type="entry name" value="Telomerase_RBD"/>
    <property type="match status" value="1"/>
</dbReference>
<evidence type="ECO:0000256" key="13">
    <source>
        <dbReference type="ARBA" id="ARBA00022723"/>
    </source>
</evidence>
<dbReference type="GO" id="GO:0004618">
    <property type="term" value="F:phosphoglycerate kinase activity"/>
    <property type="evidence" value="ECO:0007669"/>
    <property type="project" value="UniProtKB-EC"/>
</dbReference>
<dbReference type="OrthoDB" id="289721at2759"/>
<dbReference type="GO" id="GO:0046872">
    <property type="term" value="F:metal ion binding"/>
    <property type="evidence" value="ECO:0007669"/>
    <property type="project" value="UniProtKB-KW"/>
</dbReference>
<evidence type="ECO:0000313" key="30">
    <source>
        <dbReference type="EMBL" id="CAG8468928.1"/>
    </source>
</evidence>
<keyword evidence="17 27" id="KW-0460">Magnesium</keyword>
<keyword evidence="15 25" id="KW-0418">Kinase</keyword>
<keyword evidence="10" id="KW-0963">Cytoplasm</keyword>
<keyword evidence="21" id="KW-0324">Glycolysis</keyword>
<dbReference type="GO" id="GO:0003720">
    <property type="term" value="F:telomerase activity"/>
    <property type="evidence" value="ECO:0007669"/>
    <property type="project" value="InterPro"/>
</dbReference>
<protein>
    <recommendedName>
        <fullName evidence="25 27">Multifunctional fusion protein</fullName>
    </recommendedName>
    <domain>
        <recommendedName>
            <fullName evidence="27">Telomerase reverse transcriptase</fullName>
            <ecNumber evidence="27">2.7.7.49</ecNumber>
        </recommendedName>
        <alternativeName>
            <fullName evidence="27">Telomerase catalytic subunit</fullName>
        </alternativeName>
    </domain>
    <domain>
        <recommendedName>
            <fullName evidence="25">Phosphoglycerate kinase</fullName>
            <ecNumber evidence="25">2.7.2.3</ecNumber>
        </recommendedName>
    </domain>
</protein>
<evidence type="ECO:0000256" key="12">
    <source>
        <dbReference type="ARBA" id="ARBA00022695"/>
    </source>
</evidence>
<dbReference type="PROSITE" id="PS00111">
    <property type="entry name" value="PGLYCERATE_KINASE"/>
    <property type="match status" value="1"/>
</dbReference>
<accession>A0A9N8VZT8</accession>
<keyword evidence="11 25" id="KW-0808">Transferase</keyword>
<dbReference type="PANTHER" id="PTHR12066">
    <property type="entry name" value="TELOMERASE REVERSE TRANSCRIPTASE"/>
    <property type="match status" value="1"/>
</dbReference>
<dbReference type="CDD" id="cd01648">
    <property type="entry name" value="TERT"/>
    <property type="match status" value="1"/>
</dbReference>
<feature type="domain" description="Reverse transcriptase" evidence="29">
    <location>
        <begin position="814"/>
        <end position="1125"/>
    </location>
</feature>
<dbReference type="GO" id="GO:0005739">
    <property type="term" value="C:mitochondrion"/>
    <property type="evidence" value="ECO:0007669"/>
    <property type="project" value="UniProtKB-SubCell"/>
</dbReference>
<feature type="region of interest" description="Disordered" evidence="28">
    <location>
        <begin position="276"/>
        <end position="295"/>
    </location>
</feature>
<comment type="subunit">
    <text evidence="8 26">Monomer.</text>
</comment>
<dbReference type="PANTHER" id="PTHR12066:SF0">
    <property type="entry name" value="TELOMERASE REVERSE TRANSCRIPTASE"/>
    <property type="match status" value="1"/>
</dbReference>
<keyword evidence="31" id="KW-1185">Reference proteome</keyword>
<keyword evidence="19 27" id="KW-0695">RNA-directed DNA polymerase</keyword>
<evidence type="ECO:0000256" key="14">
    <source>
        <dbReference type="ARBA" id="ARBA00022741"/>
    </source>
</evidence>
<evidence type="ECO:0000256" key="24">
    <source>
        <dbReference type="ARBA" id="ARBA00049965"/>
    </source>
</evidence>
<dbReference type="InterPro" id="IPR003545">
    <property type="entry name" value="Telomerase_RT"/>
</dbReference>
<dbReference type="SUPFAM" id="SSF56672">
    <property type="entry name" value="DNA/RNA polymerases"/>
    <property type="match status" value="1"/>
</dbReference>
<evidence type="ECO:0000256" key="10">
    <source>
        <dbReference type="ARBA" id="ARBA00022490"/>
    </source>
</evidence>
<evidence type="ECO:0000256" key="27">
    <source>
        <dbReference type="RuleBase" id="RU365061"/>
    </source>
</evidence>
<dbReference type="Gene3D" id="1.10.132.70">
    <property type="match status" value="1"/>
</dbReference>
<comment type="similarity">
    <text evidence="7 25">Belongs to the phosphoglycerate kinase family.</text>
</comment>
<evidence type="ECO:0000256" key="18">
    <source>
        <dbReference type="ARBA" id="ARBA00022895"/>
    </source>
</evidence>
<dbReference type="PROSITE" id="PS50878">
    <property type="entry name" value="RT_POL"/>
    <property type="match status" value="1"/>
</dbReference>
<dbReference type="GO" id="GO:0070034">
    <property type="term" value="F:telomerase RNA binding"/>
    <property type="evidence" value="ECO:0007669"/>
    <property type="project" value="TreeGrafter"/>
</dbReference>
<evidence type="ECO:0000256" key="23">
    <source>
        <dbReference type="ARBA" id="ARBA00048173"/>
    </source>
</evidence>
<evidence type="ECO:0000256" key="21">
    <source>
        <dbReference type="ARBA" id="ARBA00023152"/>
    </source>
</evidence>
<dbReference type="PRINTS" id="PR00477">
    <property type="entry name" value="PHGLYCKINASE"/>
</dbReference>
<keyword evidence="20" id="KW-0496">Mitochondrion</keyword>
<keyword evidence="18 27" id="KW-0779">Telomere</keyword>
<comment type="caution">
    <text evidence="30">The sequence shown here is derived from an EMBL/GenBank/DDBJ whole genome shotgun (WGS) entry which is preliminary data.</text>
</comment>
<comment type="subcellular location">
    <subcellularLocation>
        <location evidence="4">Cytoplasm</location>
    </subcellularLocation>
    <subcellularLocation>
        <location evidence="3">Mitochondrion</location>
    </subcellularLocation>
    <subcellularLocation>
        <location evidence="27">Nucleus</location>
    </subcellularLocation>
    <subcellularLocation>
        <location evidence="27">Chromosome</location>
        <location evidence="27">Telomere</location>
    </subcellularLocation>
</comment>
<dbReference type="Gene3D" id="3.30.70.2630">
    <property type="match status" value="1"/>
</dbReference>
<dbReference type="InterPro" id="IPR015911">
    <property type="entry name" value="Phosphoglycerate_kinase_CS"/>
</dbReference>
<keyword evidence="14" id="KW-0547">Nucleotide-binding</keyword>
<evidence type="ECO:0000256" key="1">
    <source>
        <dbReference type="ARBA" id="ARBA00000642"/>
    </source>
</evidence>
<dbReference type="CDD" id="cd00318">
    <property type="entry name" value="Phosphoglycerate_kinase"/>
    <property type="match status" value="1"/>
</dbReference>
<reference evidence="30" key="1">
    <citation type="submission" date="2021-06" db="EMBL/GenBank/DDBJ databases">
        <authorList>
            <person name="Kallberg Y."/>
            <person name="Tangrot J."/>
            <person name="Rosling A."/>
        </authorList>
    </citation>
    <scope>NUCLEOTIDE SEQUENCE</scope>
    <source>
        <strain evidence="30">UK204</strain>
    </source>
</reference>
<dbReference type="EMBL" id="CAJVPQ010000308">
    <property type="protein sequence ID" value="CAG8468928.1"/>
    <property type="molecule type" value="Genomic_DNA"/>
</dbReference>
<evidence type="ECO:0000259" key="29">
    <source>
        <dbReference type="PROSITE" id="PS50878"/>
    </source>
</evidence>
<dbReference type="InterPro" id="IPR000477">
    <property type="entry name" value="RT_dom"/>
</dbReference>
<evidence type="ECO:0000256" key="6">
    <source>
        <dbReference type="ARBA" id="ARBA00008001"/>
    </source>
</evidence>
<evidence type="ECO:0000256" key="8">
    <source>
        <dbReference type="ARBA" id="ARBA00011245"/>
    </source>
</evidence>
<evidence type="ECO:0000256" key="15">
    <source>
        <dbReference type="ARBA" id="ARBA00022777"/>
    </source>
</evidence>
<comment type="cofactor">
    <cofactor evidence="2">
        <name>Mg(2+)</name>
        <dbReference type="ChEBI" id="CHEBI:18420"/>
    </cofactor>
</comment>
<dbReference type="HAMAP" id="MF_00145">
    <property type="entry name" value="Phosphoglyc_kinase"/>
    <property type="match status" value="1"/>
</dbReference>
<dbReference type="Gene3D" id="1.10.357.90">
    <property type="match status" value="1"/>
</dbReference>
<dbReference type="InterPro" id="IPR021891">
    <property type="entry name" value="Telomerase_RBD"/>
</dbReference>
<dbReference type="FunFam" id="3.40.50.1260:FF:000019">
    <property type="entry name" value="Phosphoglycerate kinase 1"/>
    <property type="match status" value="1"/>
</dbReference>
<evidence type="ECO:0000256" key="9">
    <source>
        <dbReference type="ARBA" id="ARBA00022454"/>
    </source>
</evidence>
<keyword evidence="16" id="KW-0067">ATP-binding</keyword>
<dbReference type="GO" id="GO:0042162">
    <property type="term" value="F:telomeric DNA binding"/>
    <property type="evidence" value="ECO:0007669"/>
    <property type="project" value="TreeGrafter"/>
</dbReference>
<dbReference type="GO" id="GO:0006096">
    <property type="term" value="P:glycolytic process"/>
    <property type="evidence" value="ECO:0007669"/>
    <property type="project" value="UniProtKB-KW"/>
</dbReference>
<proteinExistence type="inferred from homology"/>
<evidence type="ECO:0000256" key="25">
    <source>
        <dbReference type="RuleBase" id="RU000532"/>
    </source>
</evidence>
<evidence type="ECO:0000256" key="19">
    <source>
        <dbReference type="ARBA" id="ARBA00022918"/>
    </source>
</evidence>
<comment type="catalytic activity">
    <reaction evidence="1 25">
        <text>(2R)-3-phosphoglycerate + ATP = (2R)-3-phospho-glyceroyl phosphate + ADP</text>
        <dbReference type="Rhea" id="RHEA:14801"/>
        <dbReference type="ChEBI" id="CHEBI:30616"/>
        <dbReference type="ChEBI" id="CHEBI:57604"/>
        <dbReference type="ChEBI" id="CHEBI:58272"/>
        <dbReference type="ChEBI" id="CHEBI:456216"/>
        <dbReference type="EC" id="2.7.2.3"/>
    </reaction>
</comment>
<comment type="function">
    <text evidence="27">Telomerase is a ribonucleoprotein enzyme essential for the replication of chromosome termini in most eukaryotes. It elongates telomeres. It is a reverse transcriptase that adds simple sequence repeats to chromosome ends by copying a template sequence within the RNA component of the enzyme.</text>
</comment>
<dbReference type="EC" id="2.7.7.49" evidence="27"/>
<dbReference type="InterPro" id="IPR043502">
    <property type="entry name" value="DNA/RNA_pol_sf"/>
</dbReference>
<dbReference type="InterPro" id="IPR049915">
    <property type="entry name" value="TERT_TEN"/>
</dbReference>
<dbReference type="InterPro" id="IPR015824">
    <property type="entry name" value="Phosphoglycerate_kinase_N"/>
</dbReference>
<dbReference type="SUPFAM" id="SSF53748">
    <property type="entry name" value="Phosphoglycerate kinase"/>
    <property type="match status" value="1"/>
</dbReference>
<dbReference type="Pfam" id="PF21399">
    <property type="entry name" value="TERT_C"/>
    <property type="match status" value="1"/>
</dbReference>
<evidence type="ECO:0000256" key="17">
    <source>
        <dbReference type="ARBA" id="ARBA00022842"/>
    </source>
</evidence>
<evidence type="ECO:0000256" key="5">
    <source>
        <dbReference type="ARBA" id="ARBA00004838"/>
    </source>
</evidence>
<evidence type="ECO:0000256" key="26">
    <source>
        <dbReference type="RuleBase" id="RU000696"/>
    </source>
</evidence>
<comment type="function">
    <text evidence="24">Catalyzes one of the two ATP producing reactions in the glycolytic pathway via the reversible conversion of 1,3-diphosphoglycerate to 3-phosphoglycerate. Both L- and D- forms of purine and pyrimidine nucleotides can be used as substrates, but the activity is much lower on pyrimidines. Negatively regulates the biosynthesis of acetyl-CoA from pyruvate in the mitochondrion.</text>
</comment>
<evidence type="ECO:0000256" key="20">
    <source>
        <dbReference type="ARBA" id="ARBA00023128"/>
    </source>
</evidence>
<dbReference type="GO" id="GO:0007004">
    <property type="term" value="P:telomere maintenance via telomerase"/>
    <property type="evidence" value="ECO:0007669"/>
    <property type="project" value="TreeGrafter"/>
</dbReference>
<dbReference type="InterPro" id="IPR049139">
    <property type="entry name" value="TERT_C"/>
</dbReference>
<comment type="similarity">
    <text evidence="6 27">Belongs to the reverse transcriptase family. Telomerase subfamily.</text>
</comment>
<gene>
    <name evidence="30" type="ORF">FCALED_LOCUS2123</name>
</gene>
<keyword evidence="13 27" id="KW-0479">Metal-binding</keyword>
<keyword evidence="9 27" id="KW-0158">Chromosome</keyword>
<keyword evidence="22 27" id="KW-0539">Nucleus</keyword>
<sequence>MSTINNTTLKAYYSNLTFLLDFLRLHHDENVELLKEDDESEYKKLLRNTVITADTTQSFPRITREQQDLDSKRGSGLDSTINQAIAILVNRSDKKSTSNVVRFGFARPKALNLQGFRLTGINSTVDYMRKSRAWLKLYMRIGHEPMIFLLTNFSIFLELQNGCYVQLAGQAISNLPIPQSLPSSKNKKRVYEVGPVPSPQISTSSPSQTQDGYSYFQSSSIIGSQNVSQNDLTSDRTTSWKSMLSQDINPISKRRSDVLTFFRKLHEEENKAFTQSYDSMSSLPSQTTTESSSQNDTLFFSQSTYETSSQITTLCSTSSEIDMINDANESSSISKGGKLLISNDNASTGLNDKVRTWIEEPSPIEAMLPNKEMKEEDTENESMKSISVEPKIEDASSNYAKFKEQTKGMFLKIMDAMHSDKKTRKEDTESYQVGVSDESTMFDENKNPVTPKKRPIENVQENSYKAIILNNHEVVKVSTISRDVKETKDIISNVSNVDNELAVSNEDNYLKTQRKRSIEDANQNKETSSKAIVLNDRKVLKISNTVSLSSLCFSRSIMFFSSPTYNNNGLCYGLPKEHILNVAKFSKEDVMLDSVTRHIFPRQFGLRNAFTNEGASSPDSLHHIYINRKLNDSHYEIPDRLQHILPYVDRIIKHHKICHYKNLLDQNCPIQVAKFVKSILDFIIPLEFWGGKNNKTVIYKMVKVIIERRRFEALSMHEVLLGFKIKECQWLVPPGGENSCNKLEALKRSEILHEFVWWTFECVVIPLLKINFHITHSITEKYRLFYYRQEVWSEMSKRSIEPLLGSVFEEIPSEIVPEILEGKTLGCSEVRFVPKDNKGKLRPIVNMRRPMCKNVDLSSKTTRQGSKKPQSINAILNTTFQILKHEKQNLVNKVNNDNFELYFAKVDVKCCFESIDHNKLMEIIHANVFTEIQSQYVVNRYEMVHPKGGEIRRRNGHYVHNGEEFVIFPKYANELAQRYKNAILVENVRESYKDLGDVLEQLEEHIQHNVIKSENKYYLQRVGIPQGSILSSLLCSIYYGVMERSELLFVKDDDGVLLHYIDDFLYISTNKEDVIKFITTMHKGQPEYRCIINKNKSMVNFDLEISDEIIKKADNFDFPWCGLLLNTRTLNIKADYSRYLNTHISNILNMTIKKGSHGEFLKHKMLESVTTKCHHIFYDASLNTKENILLNIYQNFLMAAMKFHNYVKGMSRQGSQQNEEFEAEVVHNTFDSAYRVLNKYSGCTFKKEEIVWLGAYAFRHILEKKVDHRGVYHQGVLVQLEKLFKDSQARQEFVENFSFSVILTQFLLAKMSKTSLSNKISIQDIDVKNKRVLIRVDFNVPFQDGKISNNQRIVAALPTIQYALENGAKAVILMSHLGRPNGKSTPKYSLKPVADELGRLLEKEVLFLNDCVGPDVESAASNATGGQVILLENLRFHIEEEGSAKDDAGNKVKAKPEEVNKFRASLSKLGDVYVNDAFGTAHRAHSSMVGVELPNRAAGFLLKKELDFFGKALENPERPFLAILGGAKVSDKIKLIDNLLDKVDSMIITGGMAFTFKKTLDGVKIGNSLFDEEGSKTVANLVEKAKTKGVNLVFPIDYVTADKFDKDANTGYATDETGIPDGWLGLDSGEKTNELFRKAILEAKTILWNGPTGVFEFDKFAVGTKSALDAVIQATQKGATTIVGGGDTATAAAKWNAEDKISHVSTGGGASLELLEGKELPGVSALSAKL</sequence>
<dbReference type="Pfam" id="PF00078">
    <property type="entry name" value="RVT_1"/>
    <property type="match status" value="1"/>
</dbReference>
<evidence type="ECO:0000256" key="11">
    <source>
        <dbReference type="ARBA" id="ARBA00022679"/>
    </source>
</evidence>
<dbReference type="Gene3D" id="3.40.50.1260">
    <property type="entry name" value="Phosphoglycerate kinase, N-terminal domain"/>
    <property type="match status" value="2"/>
</dbReference>
<dbReference type="FunFam" id="3.40.50.1260:FF:000003">
    <property type="entry name" value="Phosphoglycerate kinase"/>
    <property type="match status" value="1"/>
</dbReference>
<evidence type="ECO:0000256" key="28">
    <source>
        <dbReference type="SAM" id="MobiDB-lite"/>
    </source>
</evidence>
<dbReference type="GO" id="GO:0005524">
    <property type="term" value="F:ATP binding"/>
    <property type="evidence" value="ECO:0007669"/>
    <property type="project" value="UniProtKB-KW"/>
</dbReference>
<evidence type="ECO:0000313" key="31">
    <source>
        <dbReference type="Proteomes" id="UP000789570"/>
    </source>
</evidence>
<keyword evidence="12 27" id="KW-0548">Nucleotidyltransferase</keyword>
<evidence type="ECO:0000256" key="4">
    <source>
        <dbReference type="ARBA" id="ARBA00004496"/>
    </source>
</evidence>
<dbReference type="Pfam" id="PF11474">
    <property type="entry name" value="TEN_TERT"/>
    <property type="match status" value="1"/>
</dbReference>
<name>A0A9N8VZT8_9GLOM</name>
<dbReference type="GO" id="GO:0000781">
    <property type="term" value="C:chromosome, telomeric region"/>
    <property type="evidence" value="ECO:0007669"/>
    <property type="project" value="UniProtKB-SubCell"/>
</dbReference>
<dbReference type="Proteomes" id="UP000789570">
    <property type="component" value="Unassembled WGS sequence"/>
</dbReference>
<evidence type="ECO:0000256" key="2">
    <source>
        <dbReference type="ARBA" id="ARBA00001946"/>
    </source>
</evidence>
<evidence type="ECO:0000256" key="3">
    <source>
        <dbReference type="ARBA" id="ARBA00004173"/>
    </source>
</evidence>
<dbReference type="Pfam" id="PF00162">
    <property type="entry name" value="PGK"/>
    <property type="match status" value="1"/>
</dbReference>
<dbReference type="EC" id="2.7.2.3" evidence="25"/>
<evidence type="ECO:0000256" key="7">
    <source>
        <dbReference type="ARBA" id="ARBA00008982"/>
    </source>
</evidence>